<feature type="domain" description="DinB-like" evidence="1">
    <location>
        <begin position="11"/>
        <end position="142"/>
    </location>
</feature>
<protein>
    <submittedName>
        <fullName evidence="2">DinB family protein</fullName>
    </submittedName>
</protein>
<gene>
    <name evidence="2" type="ORF">H8S33_16705</name>
</gene>
<dbReference type="InterPro" id="IPR024775">
    <property type="entry name" value="DinB-like"/>
</dbReference>
<dbReference type="AlphaFoldDB" id="A0A923RJY9"/>
<accession>A0A923RJY9</accession>
<dbReference type="Proteomes" id="UP000637359">
    <property type="component" value="Unassembled WGS sequence"/>
</dbReference>
<evidence type="ECO:0000259" key="1">
    <source>
        <dbReference type="Pfam" id="PF12867"/>
    </source>
</evidence>
<dbReference type="Pfam" id="PF12867">
    <property type="entry name" value="DinB_2"/>
    <property type="match status" value="1"/>
</dbReference>
<proteinExistence type="predicted"/>
<organism evidence="2 3">
    <name type="scientific">Ornithinibacillus hominis</name>
    <dbReference type="NCBI Taxonomy" id="2763055"/>
    <lineage>
        <taxon>Bacteria</taxon>
        <taxon>Bacillati</taxon>
        <taxon>Bacillota</taxon>
        <taxon>Bacilli</taxon>
        <taxon>Bacillales</taxon>
        <taxon>Bacillaceae</taxon>
        <taxon>Ornithinibacillus</taxon>
    </lineage>
</organism>
<dbReference type="SUPFAM" id="SSF109854">
    <property type="entry name" value="DinB/YfiT-like putative metalloenzymes"/>
    <property type="match status" value="1"/>
</dbReference>
<name>A0A923RJY9_9BACI</name>
<evidence type="ECO:0000313" key="3">
    <source>
        <dbReference type="Proteomes" id="UP000637359"/>
    </source>
</evidence>
<comment type="caution">
    <text evidence="2">The sequence shown here is derived from an EMBL/GenBank/DDBJ whole genome shotgun (WGS) entry which is preliminary data.</text>
</comment>
<evidence type="ECO:0000313" key="2">
    <source>
        <dbReference type="EMBL" id="MBC5638419.1"/>
    </source>
</evidence>
<keyword evidence="3" id="KW-1185">Reference proteome</keyword>
<dbReference type="Gene3D" id="1.20.120.450">
    <property type="entry name" value="dinb family like domain"/>
    <property type="match status" value="1"/>
</dbReference>
<dbReference type="EMBL" id="JACOOL010000015">
    <property type="protein sequence ID" value="MBC5638419.1"/>
    <property type="molecule type" value="Genomic_DNA"/>
</dbReference>
<dbReference type="InterPro" id="IPR034660">
    <property type="entry name" value="DinB/YfiT-like"/>
</dbReference>
<sequence>MKARHEVLFNQLHAYRKETLRLVEDLTEEEANIIPEGFHNNIRWNLGHIYLDQYLWIHVLTKETSEETKQLNQWFSFGTSPNNFTEETPNLAELKERLTYQITDIKAKYEERLEEEFPPTEMGMYTIEQVLTRTIYHEGLHTTAIQYLKRFINQ</sequence>
<dbReference type="RefSeq" id="WP_186871126.1">
    <property type="nucleotide sequence ID" value="NZ_JACOOL010000015.1"/>
</dbReference>
<reference evidence="2" key="1">
    <citation type="submission" date="2020-08" db="EMBL/GenBank/DDBJ databases">
        <title>Genome public.</title>
        <authorList>
            <person name="Liu C."/>
            <person name="Sun Q."/>
        </authorList>
    </citation>
    <scope>NUCLEOTIDE SEQUENCE</scope>
    <source>
        <strain evidence="2">BX22</strain>
    </source>
</reference>